<sequence length="232" mass="25534">MTHAVVCRIVVLGSPGSGKSTFSHALAAGTGLPLVHLDDLYWRPGWSRPSTPEWERTVARLTAGPCWIIDGNFAGTVRQRVERADAVVLLDRHPWLCAAALVRRSLRLRRDALLGRQPRDYLPAGLAADDPPVRSLTALVRKAAGFRGRELRWMRPALAACAAPVLRCRSRRSADRLLRHLSARARPQPAAPAGAESALMCTCARRRHHSGPLPNPPRQSSRPTRPVQERST</sequence>
<proteinExistence type="predicted"/>
<evidence type="ECO:0000313" key="2">
    <source>
        <dbReference type="EMBL" id="AZS69609.1"/>
    </source>
</evidence>
<dbReference type="InterPro" id="IPR052922">
    <property type="entry name" value="Cytidylate_Kinase-2"/>
</dbReference>
<dbReference type="Proteomes" id="UP000275579">
    <property type="component" value="Chromosome"/>
</dbReference>
<reference evidence="2 3" key="1">
    <citation type="submission" date="2018-04" db="EMBL/GenBank/DDBJ databases">
        <title>Complete genome sequences of Streptomyces lydicus strain WYEC and characterization of antagonistic properties of biological control agents.</title>
        <authorList>
            <person name="Mariita R.M."/>
            <person name="Sello J.K."/>
        </authorList>
    </citation>
    <scope>NUCLEOTIDE SEQUENCE [LARGE SCALE GENOMIC DNA]</scope>
    <source>
        <strain evidence="2 3">WYEC 108</strain>
    </source>
</reference>
<protein>
    <recommendedName>
        <fullName evidence="4">Adenylate kinase</fullName>
    </recommendedName>
</protein>
<dbReference type="AlphaFoldDB" id="A0A3Q9K1A1"/>
<dbReference type="InterPro" id="IPR027417">
    <property type="entry name" value="P-loop_NTPase"/>
</dbReference>
<dbReference type="PANTHER" id="PTHR37816:SF1">
    <property type="entry name" value="TOXIN"/>
    <property type="match status" value="1"/>
</dbReference>
<dbReference type="Gene3D" id="3.40.50.300">
    <property type="entry name" value="P-loop containing nucleotide triphosphate hydrolases"/>
    <property type="match status" value="1"/>
</dbReference>
<dbReference type="PANTHER" id="PTHR37816">
    <property type="entry name" value="YALI0E33011P"/>
    <property type="match status" value="1"/>
</dbReference>
<dbReference type="SUPFAM" id="SSF52540">
    <property type="entry name" value="P-loop containing nucleoside triphosphate hydrolases"/>
    <property type="match status" value="1"/>
</dbReference>
<name>A0A3Q9K1A1_9ACTN</name>
<dbReference type="RefSeq" id="WP_127148844.1">
    <property type="nucleotide sequence ID" value="NZ_CP029042.1"/>
</dbReference>
<dbReference type="EMBL" id="CP029042">
    <property type="protein sequence ID" value="AZS69609.1"/>
    <property type="molecule type" value="Genomic_DNA"/>
</dbReference>
<gene>
    <name evidence="2" type="ORF">DDE74_00135</name>
</gene>
<evidence type="ECO:0008006" key="4">
    <source>
        <dbReference type="Google" id="ProtNLM"/>
    </source>
</evidence>
<feature type="region of interest" description="Disordered" evidence="1">
    <location>
        <begin position="202"/>
        <end position="232"/>
    </location>
</feature>
<evidence type="ECO:0000313" key="3">
    <source>
        <dbReference type="Proteomes" id="UP000275579"/>
    </source>
</evidence>
<accession>A0A3Q9K1A1</accession>
<evidence type="ECO:0000256" key="1">
    <source>
        <dbReference type="SAM" id="MobiDB-lite"/>
    </source>
</evidence>
<organism evidence="2 3">
    <name type="scientific">Streptomyces lydicus</name>
    <dbReference type="NCBI Taxonomy" id="47763"/>
    <lineage>
        <taxon>Bacteria</taxon>
        <taxon>Bacillati</taxon>
        <taxon>Actinomycetota</taxon>
        <taxon>Actinomycetes</taxon>
        <taxon>Kitasatosporales</taxon>
        <taxon>Streptomycetaceae</taxon>
        <taxon>Streptomyces</taxon>
    </lineage>
</organism>